<keyword evidence="4" id="KW-1185">Reference proteome</keyword>
<dbReference type="InterPro" id="IPR023361">
    <property type="entry name" value="DUF1285_beta_roll_sf"/>
</dbReference>
<evidence type="ECO:0000259" key="2">
    <source>
        <dbReference type="Pfam" id="PF21028"/>
    </source>
</evidence>
<reference evidence="3 4" key="1">
    <citation type="submission" date="2024-06" db="EMBL/GenBank/DDBJ databases">
        <title>Genomic Encyclopedia of Type Strains, Phase V (KMG-V): Genome sequencing to study the core and pangenomes of soil and plant-associated prokaryotes.</title>
        <authorList>
            <person name="Whitman W."/>
        </authorList>
    </citation>
    <scope>NUCLEOTIDE SEQUENCE [LARGE SCALE GENOMIC DNA]</scope>
    <source>
        <strain evidence="3 4">NE40</strain>
    </source>
</reference>
<feature type="domain" description="DUF1285" evidence="2">
    <location>
        <begin position="97"/>
        <end position="184"/>
    </location>
</feature>
<sequence length="188" mass="21472">MTEQLVSEDKLTPTSLTETLQSLQQKGLPPVHDWNPGFCGEIDMRICVDGHWEYMGSPIGRESMVRLFSTVLRHDDDGHFYLVTPVEKVRITVDDVPFVAVSVETVDEHLVFTTNVGDKVVLNQQQPLRLSDAGRGVPYILVRDRLEARIHRNVYYELVSMAELQMVHDQEQLCIKSGEHYYSLGMVE</sequence>
<dbReference type="EMBL" id="JBEWTB010000002">
    <property type="protein sequence ID" value="MET4759344.1"/>
    <property type="molecule type" value="Genomic_DNA"/>
</dbReference>
<comment type="caution">
    <text evidence="3">The sequence shown here is derived from an EMBL/GenBank/DDBJ whole genome shotgun (WGS) entry which is preliminary data.</text>
</comment>
<proteinExistence type="predicted"/>
<dbReference type="Gene3D" id="3.10.540.10">
    <property type="entry name" value="duf1285 like domain"/>
    <property type="match status" value="1"/>
</dbReference>
<dbReference type="Gene3D" id="2.30.270.10">
    <property type="entry name" value="duf1285 protein"/>
    <property type="match status" value="1"/>
</dbReference>
<dbReference type="InterPro" id="IPR048341">
    <property type="entry name" value="DUF1285_N"/>
</dbReference>
<evidence type="ECO:0000313" key="4">
    <source>
        <dbReference type="Proteomes" id="UP001549366"/>
    </source>
</evidence>
<dbReference type="InterPro" id="IPR048342">
    <property type="entry name" value="DUF1285_C"/>
</dbReference>
<evidence type="ECO:0000313" key="3">
    <source>
        <dbReference type="EMBL" id="MET4759344.1"/>
    </source>
</evidence>
<evidence type="ECO:0000259" key="1">
    <source>
        <dbReference type="Pfam" id="PF06938"/>
    </source>
</evidence>
<evidence type="ECO:0008006" key="5">
    <source>
        <dbReference type="Google" id="ProtNLM"/>
    </source>
</evidence>
<dbReference type="Pfam" id="PF06938">
    <property type="entry name" value="DUF1285_N"/>
    <property type="match status" value="1"/>
</dbReference>
<dbReference type="Pfam" id="PF21028">
    <property type="entry name" value="DUF1285_C"/>
    <property type="match status" value="1"/>
</dbReference>
<protein>
    <recommendedName>
        <fullName evidence="5">Proteophosphoglycan</fullName>
    </recommendedName>
</protein>
<dbReference type="PIRSF" id="PIRSF029557">
    <property type="entry name" value="UCP029557"/>
    <property type="match status" value="1"/>
</dbReference>
<gene>
    <name evidence="3" type="ORF">V5J35_004536</name>
</gene>
<dbReference type="InterPro" id="IPR010707">
    <property type="entry name" value="DUF1285"/>
</dbReference>
<name>A0ABV2SQF0_9GAMM</name>
<feature type="domain" description="DUF1285" evidence="1">
    <location>
        <begin position="29"/>
        <end position="96"/>
    </location>
</feature>
<accession>A0ABV2SQF0</accession>
<dbReference type="Proteomes" id="UP001549366">
    <property type="component" value="Unassembled WGS sequence"/>
</dbReference>
<organism evidence="3 4">
    <name type="scientific">Endozoicomonas lisbonensis</name>
    <dbReference type="NCBI Taxonomy" id="3120522"/>
    <lineage>
        <taxon>Bacteria</taxon>
        <taxon>Pseudomonadati</taxon>
        <taxon>Pseudomonadota</taxon>
        <taxon>Gammaproteobacteria</taxon>
        <taxon>Oceanospirillales</taxon>
        <taxon>Endozoicomonadaceae</taxon>
        <taxon>Endozoicomonas</taxon>
    </lineage>
</organism>